<dbReference type="Pfam" id="PF09861">
    <property type="entry name" value="Lar_N"/>
    <property type="match status" value="1"/>
</dbReference>
<reference evidence="3 4" key="1">
    <citation type="submission" date="2019-03" db="EMBL/GenBank/DDBJ databases">
        <title>Genomic Encyclopedia of Type Strains, Phase IV (KMG-IV): sequencing the most valuable type-strain genomes for metagenomic binning, comparative biology and taxonomic classification.</title>
        <authorList>
            <person name="Goeker M."/>
        </authorList>
    </citation>
    <scope>NUCLEOTIDE SEQUENCE [LARGE SCALE GENOMIC DNA]</scope>
    <source>
        <strain evidence="3 4">DSM 29481</strain>
    </source>
</reference>
<dbReference type="InterPro" id="IPR048520">
    <property type="entry name" value="LarA_C"/>
</dbReference>
<dbReference type="Pfam" id="PF21113">
    <property type="entry name" value="LarA_C"/>
    <property type="match status" value="1"/>
</dbReference>
<evidence type="ECO:0000313" key="3">
    <source>
        <dbReference type="EMBL" id="TCU60518.1"/>
    </source>
</evidence>
<dbReference type="AlphaFoldDB" id="A0A4R3TEX7"/>
<dbReference type="GO" id="GO:0050043">
    <property type="term" value="F:lactate racemase activity"/>
    <property type="evidence" value="ECO:0007669"/>
    <property type="project" value="InterPro"/>
</dbReference>
<dbReference type="NCBIfam" id="NF033504">
    <property type="entry name" value="Ni_dep_LarA"/>
    <property type="match status" value="1"/>
</dbReference>
<comment type="caution">
    <text evidence="3">The sequence shown here is derived from an EMBL/GenBank/DDBJ whole genome shotgun (WGS) entry which is preliminary data.</text>
</comment>
<dbReference type="InterPro" id="IPR043166">
    <property type="entry name" value="LarA-like_C"/>
</dbReference>
<dbReference type="RefSeq" id="WP_132224312.1">
    <property type="nucleotide sequence ID" value="NZ_JANKBG010000005.1"/>
</dbReference>
<evidence type="ECO:0000259" key="2">
    <source>
        <dbReference type="Pfam" id="PF21113"/>
    </source>
</evidence>
<keyword evidence="4" id="KW-1185">Reference proteome</keyword>
<sequence length="435" mass="48106">MKLSLPYGKGYKKLNIENACVKQILSAQMRVTPTMTEAAIVETALQNPIGSSRLDKLAEHKEKIVIIASDHTRPVPSRILMPLILKEIRKGNPHAQITILIATGLHRETKRAELIAKFGEEIVEKETIIIHDCDDQKHMRFLGILPSKGELWINAIAADADLLLAEGFIEPHFFAGFSGGRKSVLPGVASRASVMYNHNSFFISSEYARCGILKDNPLHKDMLYAARKARLAFIVNVVLDEQKKIIHAVAGDVQKAHANGVAFVRKYNQVYAQPTDLVIVTNGGYPLDQNLYQAVKGLSAAERAVKEGGVILLLAEAIDGHGGEMFYRMFEEERDLAALMEKILAIKAEDTVPDQWQVQVLVRVLLKARVILVSSLDDKTVRNFHMVPAHSLDEAMNLAKAMLPNETFSINVIPDGVSVIISPKEIVNSRTKVSA</sequence>
<evidence type="ECO:0000259" key="1">
    <source>
        <dbReference type="Pfam" id="PF09861"/>
    </source>
</evidence>
<dbReference type="EMBL" id="SMBP01000006">
    <property type="protein sequence ID" value="TCU60518.1"/>
    <property type="molecule type" value="Genomic_DNA"/>
</dbReference>
<dbReference type="InterPro" id="IPR018657">
    <property type="entry name" value="LarA-like_N"/>
</dbReference>
<dbReference type="Gene3D" id="3.40.50.11440">
    <property type="match status" value="1"/>
</dbReference>
<dbReference type="Proteomes" id="UP000295773">
    <property type="component" value="Unassembled WGS sequence"/>
</dbReference>
<dbReference type="Gene3D" id="3.90.226.30">
    <property type="match status" value="1"/>
</dbReference>
<dbReference type="InterPro" id="IPR047926">
    <property type="entry name" value="Ni_dep_LarA"/>
</dbReference>
<organism evidence="3 4">
    <name type="scientific">Longicatena caecimuris</name>
    <dbReference type="NCBI Taxonomy" id="1796635"/>
    <lineage>
        <taxon>Bacteria</taxon>
        <taxon>Bacillati</taxon>
        <taxon>Bacillota</taxon>
        <taxon>Erysipelotrichia</taxon>
        <taxon>Erysipelotrichales</taxon>
        <taxon>Erysipelotrichaceae</taxon>
        <taxon>Longicatena</taxon>
    </lineage>
</organism>
<evidence type="ECO:0000313" key="4">
    <source>
        <dbReference type="Proteomes" id="UP000295773"/>
    </source>
</evidence>
<accession>A0A4R3TEX7</accession>
<name>A0A4R3TEX7_9FIRM</name>
<dbReference type="PANTHER" id="PTHR33171">
    <property type="entry name" value="LAR_N DOMAIN-CONTAINING PROTEIN"/>
    <property type="match status" value="1"/>
</dbReference>
<feature type="domain" description="LarA-like N-terminal" evidence="1">
    <location>
        <begin position="7"/>
        <end position="207"/>
    </location>
</feature>
<feature type="domain" description="Lactate racemase C-terminal" evidence="2">
    <location>
        <begin position="272"/>
        <end position="421"/>
    </location>
</feature>
<gene>
    <name evidence="3" type="ORF">EDD61_10626</name>
</gene>
<dbReference type="PANTHER" id="PTHR33171:SF17">
    <property type="entry name" value="LARA-LIKE N-TERMINAL DOMAIN-CONTAINING PROTEIN"/>
    <property type="match status" value="1"/>
</dbReference>
<dbReference type="InterPro" id="IPR048068">
    <property type="entry name" value="LarA-like"/>
</dbReference>
<protein>
    <submittedName>
        <fullName evidence="3">Nickel-dependent lactate racemase</fullName>
    </submittedName>
</protein>
<proteinExistence type="predicted"/>